<evidence type="ECO:0000259" key="6">
    <source>
        <dbReference type="PROSITE" id="PS51387"/>
    </source>
</evidence>
<dbReference type="RefSeq" id="WP_016558766.1">
    <property type="nucleotide sequence ID" value="NZ_AEYE02000038.1"/>
</dbReference>
<dbReference type="PROSITE" id="PS51387">
    <property type="entry name" value="FAD_PCMH"/>
    <property type="match status" value="1"/>
</dbReference>
<dbReference type="Gene3D" id="3.30.465.10">
    <property type="match status" value="1"/>
</dbReference>
<protein>
    <submittedName>
        <fullName evidence="7">Oxidoreductase</fullName>
    </submittedName>
</protein>
<dbReference type="Pfam" id="PF02913">
    <property type="entry name" value="FAD-oxidase_C"/>
    <property type="match status" value="1"/>
</dbReference>
<proteinExistence type="inferred from homology"/>
<dbReference type="AlphaFoldDB" id="S3HKI4"/>
<evidence type="ECO:0000256" key="4">
    <source>
        <dbReference type="ARBA" id="ARBA00022827"/>
    </source>
</evidence>
<dbReference type="InterPro" id="IPR006094">
    <property type="entry name" value="Oxid_FAD_bind_N"/>
</dbReference>
<reference evidence="7 8" key="1">
    <citation type="journal article" date="2012" name="J. Bacteriol.">
        <title>Genome sequence of Rhizobium grahamii CCGE502, a broad-host-range symbiont with low nodulation competitiveness in Phaseolus vulgaris.</title>
        <authorList>
            <person name="Althabegoiti M.J."/>
            <person name="Lozano L."/>
            <person name="Torres-Tejerizo G."/>
            <person name="Ormeno-Orrillo E."/>
            <person name="Rogel M.A."/>
            <person name="Gonzalez V."/>
            <person name="Martinez-Romero E."/>
        </authorList>
    </citation>
    <scope>NUCLEOTIDE SEQUENCE [LARGE SCALE GENOMIC DNA]</scope>
    <source>
        <strain evidence="7 8">CCGE 502</strain>
        <plasmid evidence="7">pRg502a</plasmid>
    </source>
</reference>
<comment type="cofactor">
    <cofactor evidence="1">
        <name>FAD</name>
        <dbReference type="ChEBI" id="CHEBI:57692"/>
    </cofactor>
</comment>
<geneLocation type="plasmid" evidence="7">
    <name>pRg502a</name>
</geneLocation>
<gene>
    <name evidence="7" type="ORF">RGCCGE502_34486</name>
</gene>
<dbReference type="InterPro" id="IPR051264">
    <property type="entry name" value="FAD-oxidored/transferase_4"/>
</dbReference>
<feature type="domain" description="FAD-binding PCMH-type" evidence="6">
    <location>
        <begin position="40"/>
        <end position="219"/>
    </location>
</feature>
<dbReference type="PANTHER" id="PTHR43716:SF1">
    <property type="entry name" value="D-2-HYDROXYGLUTARATE DEHYDROGENASE, MITOCHONDRIAL"/>
    <property type="match status" value="1"/>
</dbReference>
<organism evidence="7 8">
    <name type="scientific">Rhizobium grahamii CCGE 502</name>
    <dbReference type="NCBI Taxonomy" id="990285"/>
    <lineage>
        <taxon>Bacteria</taxon>
        <taxon>Pseudomonadati</taxon>
        <taxon>Pseudomonadota</taxon>
        <taxon>Alphaproteobacteria</taxon>
        <taxon>Hyphomicrobiales</taxon>
        <taxon>Rhizobiaceae</taxon>
        <taxon>Rhizobium/Agrobacterium group</taxon>
        <taxon>Rhizobium</taxon>
    </lineage>
</organism>
<dbReference type="EMBL" id="AEYE02000038">
    <property type="protein sequence ID" value="EPE93996.1"/>
    <property type="molecule type" value="Genomic_DNA"/>
</dbReference>
<keyword evidence="5" id="KW-0560">Oxidoreductase</keyword>
<comment type="similarity">
    <text evidence="2">Belongs to the FAD-binding oxidoreductase/transferase type 4 family.</text>
</comment>
<sequence length="455" mass="49692">MSNLSDNEFLTSLRTVLGDELVLTGDRVPEKAISDASQTGRNLPQVYVRPRSVKDISETLKICNVYRRPVVVQGGMTGLSGGANPQKGDVAISMELIAGVEDIDTAAGTMTVLSGTVLEQAQKEAERAGFLLPIDLGARGSCHIGGNLATNAGGIRVITHGMARDNVLGLEVVLADGTVISSLNHMLKNNTGYDLKQLFIGSEGTLGIITRAVVKLKPLPSVQATALCGLNSYDNVVSLLRHAKRSLSGLSAFEVMWEPFFRFSRQGEGHNFFEVDYSFTVIVEQSGESTDLEAFLESMFEEGLISDALIAQSEMQREAFWKVREGRALRALTDRLSFDISLPIRVLDVYVQEVSATLVTAFPGVHISVFGHVADNNIHLYVSTGNDDPSTKERVTTIVYERVRQHRGSISAEHGIGLLKRDYLSYSRNADELELMRLIKKTLDPNQILNPGKVI</sequence>
<dbReference type="InterPro" id="IPR004113">
    <property type="entry name" value="FAD-bd_oxidored_4_C"/>
</dbReference>
<name>S3HKI4_9HYPH</name>
<dbReference type="Pfam" id="PF01565">
    <property type="entry name" value="FAD_binding_4"/>
    <property type="match status" value="1"/>
</dbReference>
<dbReference type="GO" id="GO:0071949">
    <property type="term" value="F:FAD binding"/>
    <property type="evidence" value="ECO:0007669"/>
    <property type="project" value="InterPro"/>
</dbReference>
<evidence type="ECO:0000313" key="7">
    <source>
        <dbReference type="EMBL" id="EPE93996.1"/>
    </source>
</evidence>
<dbReference type="HOGENOM" id="CLU_017779_4_1_5"/>
<keyword evidence="4" id="KW-0274">FAD</keyword>
<dbReference type="InterPro" id="IPR016167">
    <property type="entry name" value="FAD-bd_PCMH_sub1"/>
</dbReference>
<evidence type="ECO:0000256" key="1">
    <source>
        <dbReference type="ARBA" id="ARBA00001974"/>
    </source>
</evidence>
<dbReference type="Gene3D" id="1.10.45.10">
    <property type="entry name" value="Vanillyl-alcohol Oxidase, Chain A, domain 4"/>
    <property type="match status" value="1"/>
</dbReference>
<dbReference type="SUPFAM" id="SSF55103">
    <property type="entry name" value="FAD-linked oxidases, C-terminal domain"/>
    <property type="match status" value="1"/>
</dbReference>
<dbReference type="PANTHER" id="PTHR43716">
    <property type="entry name" value="D-2-HYDROXYGLUTARATE DEHYDROGENASE, MITOCHONDRIAL"/>
    <property type="match status" value="1"/>
</dbReference>
<dbReference type="Gene3D" id="3.30.70.2740">
    <property type="match status" value="1"/>
</dbReference>
<dbReference type="GO" id="GO:0016491">
    <property type="term" value="F:oxidoreductase activity"/>
    <property type="evidence" value="ECO:0007669"/>
    <property type="project" value="UniProtKB-KW"/>
</dbReference>
<dbReference type="Gene3D" id="3.30.43.10">
    <property type="entry name" value="Uridine Diphospho-n-acetylenolpyruvylglucosamine Reductase, domain 2"/>
    <property type="match status" value="1"/>
</dbReference>
<evidence type="ECO:0000256" key="3">
    <source>
        <dbReference type="ARBA" id="ARBA00022630"/>
    </source>
</evidence>
<dbReference type="SUPFAM" id="SSF56176">
    <property type="entry name" value="FAD-binding/transporter-associated domain-like"/>
    <property type="match status" value="1"/>
</dbReference>
<dbReference type="Proteomes" id="UP000014411">
    <property type="component" value="Unassembled WGS sequence"/>
</dbReference>
<evidence type="ECO:0000256" key="2">
    <source>
        <dbReference type="ARBA" id="ARBA00008000"/>
    </source>
</evidence>
<keyword evidence="8" id="KW-1185">Reference proteome</keyword>
<dbReference type="InterPro" id="IPR016166">
    <property type="entry name" value="FAD-bd_PCMH"/>
</dbReference>
<dbReference type="InterPro" id="IPR016171">
    <property type="entry name" value="Vanillyl_alc_oxidase_C-sub2"/>
</dbReference>
<dbReference type="FunFam" id="1.10.45.10:FF:000001">
    <property type="entry name" value="D-lactate dehydrogenase mitochondrial"/>
    <property type="match status" value="1"/>
</dbReference>
<dbReference type="InterPro" id="IPR016169">
    <property type="entry name" value="FAD-bd_PCMH_sub2"/>
</dbReference>
<evidence type="ECO:0000256" key="5">
    <source>
        <dbReference type="ARBA" id="ARBA00023002"/>
    </source>
</evidence>
<comment type="caution">
    <text evidence="7">The sequence shown here is derived from an EMBL/GenBank/DDBJ whole genome shotgun (WGS) entry which is preliminary data.</text>
</comment>
<accession>S3HKI4</accession>
<dbReference type="GO" id="GO:0022904">
    <property type="term" value="P:respiratory electron transport chain"/>
    <property type="evidence" value="ECO:0007669"/>
    <property type="project" value="TreeGrafter"/>
</dbReference>
<dbReference type="InterPro" id="IPR016164">
    <property type="entry name" value="FAD-linked_Oxase-like_C"/>
</dbReference>
<evidence type="ECO:0000313" key="8">
    <source>
        <dbReference type="Proteomes" id="UP000014411"/>
    </source>
</evidence>
<keyword evidence="7" id="KW-0614">Plasmid</keyword>
<dbReference type="InterPro" id="IPR036318">
    <property type="entry name" value="FAD-bd_PCMH-like_sf"/>
</dbReference>
<keyword evidence="3" id="KW-0285">Flavoprotein</keyword>
<dbReference type="Gene3D" id="3.30.70.2190">
    <property type="match status" value="1"/>
</dbReference>